<protein>
    <submittedName>
        <fullName evidence="1">Uncharacterized protein</fullName>
    </submittedName>
</protein>
<proteinExistence type="predicted"/>
<accession>A0A3E0DAH4</accession>
<organism evidence="1 2">
    <name type="scientific">Algoriphagus antarcticus</name>
    <dbReference type="NCBI Taxonomy" id="238540"/>
    <lineage>
        <taxon>Bacteria</taxon>
        <taxon>Pseudomonadati</taxon>
        <taxon>Bacteroidota</taxon>
        <taxon>Cytophagia</taxon>
        <taxon>Cytophagales</taxon>
        <taxon>Cyclobacteriaceae</taxon>
        <taxon>Algoriphagus</taxon>
    </lineage>
</organism>
<reference evidence="1 2" key="1">
    <citation type="submission" date="2018-08" db="EMBL/GenBank/DDBJ databases">
        <title>Genomic Encyclopedia of Archaeal and Bacterial Type Strains, Phase II (KMG-II): from individual species to whole genera.</title>
        <authorList>
            <person name="Goeker M."/>
        </authorList>
    </citation>
    <scope>NUCLEOTIDE SEQUENCE [LARGE SCALE GENOMIC DNA]</scope>
    <source>
        <strain evidence="1 2">DSM 15986</strain>
    </source>
</reference>
<dbReference type="Proteomes" id="UP000256405">
    <property type="component" value="Unassembled WGS sequence"/>
</dbReference>
<evidence type="ECO:0000313" key="2">
    <source>
        <dbReference type="Proteomes" id="UP000256405"/>
    </source>
</evidence>
<dbReference type="AlphaFoldDB" id="A0A3E0DAH4"/>
<sequence>MLTELTSNTGLGCYVLDLIAPFLDRRKIVNQ</sequence>
<comment type="caution">
    <text evidence="1">The sequence shown here is derived from an EMBL/GenBank/DDBJ whole genome shotgun (WGS) entry which is preliminary data.</text>
</comment>
<dbReference type="EMBL" id="QUNF01000030">
    <property type="protein sequence ID" value="REG79574.1"/>
    <property type="molecule type" value="Genomic_DNA"/>
</dbReference>
<keyword evidence="2" id="KW-1185">Reference proteome</keyword>
<name>A0A3E0DAH4_9BACT</name>
<gene>
    <name evidence="1" type="ORF">C8N25_13011</name>
</gene>
<evidence type="ECO:0000313" key="1">
    <source>
        <dbReference type="EMBL" id="REG79574.1"/>
    </source>
</evidence>